<dbReference type="GO" id="GO:0004029">
    <property type="term" value="F:aldehyde dehydrogenase (NAD+) activity"/>
    <property type="evidence" value="ECO:0007669"/>
    <property type="project" value="TreeGrafter"/>
</dbReference>
<protein>
    <submittedName>
        <fullName evidence="2">NAD(P)-dependent oxidoreductase</fullName>
    </submittedName>
</protein>
<dbReference type="AlphaFoldDB" id="A0A9X4I373"/>
<dbReference type="GO" id="GO:0005737">
    <property type="term" value="C:cytoplasm"/>
    <property type="evidence" value="ECO:0007669"/>
    <property type="project" value="TreeGrafter"/>
</dbReference>
<dbReference type="InterPro" id="IPR036291">
    <property type="entry name" value="NAD(P)-bd_dom_sf"/>
</dbReference>
<organism evidence="2 3">
    <name type="scientific">Pseudomonas asiatica</name>
    <dbReference type="NCBI Taxonomy" id="2219225"/>
    <lineage>
        <taxon>Bacteria</taxon>
        <taxon>Pseudomonadati</taxon>
        <taxon>Pseudomonadota</taxon>
        <taxon>Gammaproteobacteria</taxon>
        <taxon>Pseudomonadales</taxon>
        <taxon>Pseudomonadaceae</taxon>
        <taxon>Pseudomonas</taxon>
    </lineage>
</organism>
<sequence length="308" mass="34143">MNTLVVIGGSGFVGRHFLDVCNTLDDTEVIYAVHRTEPDWLTNATVHVERFDVNDPRSLAAILVPGCTVINLLRPDGSGWFEPAIANVLAACDQARIKRYVHVSSIDVFGAAPDAVVDASTRLEPRTPYEREHAGAEALARAVPATRFEVVVLRLGAVFGDGGLNIVSFVREVSSAPAWKLALRRMLYGPRRMHLVSVEKVAQTLAFVARVPQVRQGEVVLVTDDAAPENNFGYLQDALMQAFGRPSISYLPHLPQGLLGLLLRMRRISNANPMRRFSERRLAEWQQPTTADFKHQLQRYIVLLRASA</sequence>
<comment type="caution">
    <text evidence="2">The sequence shown here is derived from an EMBL/GenBank/DDBJ whole genome shotgun (WGS) entry which is preliminary data.</text>
</comment>
<evidence type="ECO:0000259" key="1">
    <source>
        <dbReference type="Pfam" id="PF01370"/>
    </source>
</evidence>
<reference evidence="2" key="1">
    <citation type="submission" date="2022-07" db="EMBL/GenBank/DDBJ databases">
        <title>Multi-strain Analysis of Pseudomonas putida Reveals Metabolic and Genetic Diversity.</title>
        <authorList>
            <person name="Monk J.M."/>
        </authorList>
    </citation>
    <scope>NUCLEOTIDE SEQUENCE</scope>
    <source>
        <strain evidence="2">17633</strain>
    </source>
</reference>
<name>A0A9X4I373_9PSED</name>
<dbReference type="RefSeq" id="WP_274121069.1">
    <property type="nucleotide sequence ID" value="NZ_JANIAM010000037.1"/>
</dbReference>
<evidence type="ECO:0000313" key="3">
    <source>
        <dbReference type="Proteomes" id="UP001150728"/>
    </source>
</evidence>
<dbReference type="Gene3D" id="3.40.50.720">
    <property type="entry name" value="NAD(P)-binding Rossmann-like Domain"/>
    <property type="match status" value="1"/>
</dbReference>
<gene>
    <name evidence="2" type="ORF">NP554_27550</name>
</gene>
<dbReference type="Pfam" id="PF01370">
    <property type="entry name" value="Epimerase"/>
    <property type="match status" value="1"/>
</dbReference>
<dbReference type="InterPro" id="IPR051783">
    <property type="entry name" value="NAD(P)-dependent_oxidoreduct"/>
</dbReference>
<dbReference type="EMBL" id="JANIAM010000037">
    <property type="protein sequence ID" value="MDD2115553.1"/>
    <property type="molecule type" value="Genomic_DNA"/>
</dbReference>
<dbReference type="PANTHER" id="PTHR48079:SF6">
    <property type="entry name" value="NAD(P)-BINDING DOMAIN-CONTAINING PROTEIN-RELATED"/>
    <property type="match status" value="1"/>
</dbReference>
<evidence type="ECO:0000313" key="2">
    <source>
        <dbReference type="EMBL" id="MDD2115553.1"/>
    </source>
</evidence>
<dbReference type="SUPFAM" id="SSF51735">
    <property type="entry name" value="NAD(P)-binding Rossmann-fold domains"/>
    <property type="match status" value="1"/>
</dbReference>
<dbReference type="Proteomes" id="UP001150728">
    <property type="component" value="Unassembled WGS sequence"/>
</dbReference>
<proteinExistence type="predicted"/>
<dbReference type="InterPro" id="IPR001509">
    <property type="entry name" value="Epimerase_deHydtase"/>
</dbReference>
<feature type="domain" description="NAD-dependent epimerase/dehydratase" evidence="1">
    <location>
        <begin position="5"/>
        <end position="213"/>
    </location>
</feature>
<dbReference type="PANTHER" id="PTHR48079">
    <property type="entry name" value="PROTEIN YEEZ"/>
    <property type="match status" value="1"/>
</dbReference>
<accession>A0A9X4I373</accession>